<feature type="chain" id="PRO_5041242670" evidence="2">
    <location>
        <begin position="17"/>
        <end position="490"/>
    </location>
</feature>
<dbReference type="EMBL" id="CAUJNA010000305">
    <property type="protein sequence ID" value="CAJ1375191.1"/>
    <property type="molecule type" value="Genomic_DNA"/>
</dbReference>
<comment type="caution">
    <text evidence="3">The sequence shown here is derived from an EMBL/GenBank/DDBJ whole genome shotgun (WGS) entry which is preliminary data.</text>
</comment>
<accession>A0AA36HTR8</accession>
<proteinExistence type="predicted"/>
<sequence length="490" mass="52597">MKMKLWVGFLEPTLLADVEVFSDGAQCDYFFMQQGEKLYIPLAASLIAAANGHFAFFSAQEEEEEAYDPIDPDDQPLVGVDGRPLSVGGPGSADLETRMGHVESVLDGLQSSMQQLLQMQRSKAHQTPTKTKPAPMPTKLKAKPSSSSGAALKTMDFPHLDPGVVQAALQAGVSHESLGQMERVVLQNARARKTADVHANIVLDPLSEDGGSATEQEMEEAPVGGSGSQVQDPLASSLAKLTNIMELLTEEKQKKTTGSKLDSALDAVQATGSDVTSLGSGKKTAVARRALRSAFQEHPEEVHLLIERLMFEDLNSQTLPPGCQPRGLSARAWVEFRSRIGSYKSSAYSSWCIAGILDSLLANNVPQARARACLGLLQIDQASVDQGSWTLAAELSLEQGPPLTAMSQHVPPDVMQGDSPFSKLLDARWAEVSISHLRDQDEYLTKRRNIGRSTGKPAEESGSLSPDAKKKSRPGAKPKAATTAEKSSDA</sequence>
<evidence type="ECO:0000313" key="4">
    <source>
        <dbReference type="Proteomes" id="UP001178507"/>
    </source>
</evidence>
<evidence type="ECO:0000313" key="3">
    <source>
        <dbReference type="EMBL" id="CAJ1375191.1"/>
    </source>
</evidence>
<feature type="region of interest" description="Disordered" evidence="1">
    <location>
        <begin position="121"/>
        <end position="149"/>
    </location>
</feature>
<dbReference type="AlphaFoldDB" id="A0AA36HTR8"/>
<gene>
    <name evidence="3" type="ORF">EVOR1521_LOCUS4523</name>
</gene>
<evidence type="ECO:0000256" key="2">
    <source>
        <dbReference type="SAM" id="SignalP"/>
    </source>
</evidence>
<feature type="region of interest" description="Disordered" evidence="1">
    <location>
        <begin position="207"/>
        <end position="231"/>
    </location>
</feature>
<protein>
    <submittedName>
        <fullName evidence="3">Uncharacterized protein</fullName>
    </submittedName>
</protein>
<reference evidence="3" key="1">
    <citation type="submission" date="2023-08" db="EMBL/GenBank/DDBJ databases">
        <authorList>
            <person name="Chen Y."/>
            <person name="Shah S."/>
            <person name="Dougan E. K."/>
            <person name="Thang M."/>
            <person name="Chan C."/>
        </authorList>
    </citation>
    <scope>NUCLEOTIDE SEQUENCE</scope>
</reference>
<keyword evidence="2" id="KW-0732">Signal</keyword>
<feature type="region of interest" description="Disordered" evidence="1">
    <location>
        <begin position="445"/>
        <end position="490"/>
    </location>
</feature>
<feature type="signal peptide" evidence="2">
    <location>
        <begin position="1"/>
        <end position="16"/>
    </location>
</feature>
<name>A0AA36HTR8_9DINO</name>
<evidence type="ECO:0000256" key="1">
    <source>
        <dbReference type="SAM" id="MobiDB-lite"/>
    </source>
</evidence>
<organism evidence="3 4">
    <name type="scientific">Effrenium voratum</name>
    <dbReference type="NCBI Taxonomy" id="2562239"/>
    <lineage>
        <taxon>Eukaryota</taxon>
        <taxon>Sar</taxon>
        <taxon>Alveolata</taxon>
        <taxon>Dinophyceae</taxon>
        <taxon>Suessiales</taxon>
        <taxon>Symbiodiniaceae</taxon>
        <taxon>Effrenium</taxon>
    </lineage>
</organism>
<feature type="compositionally biased region" description="Low complexity" evidence="1">
    <location>
        <begin position="127"/>
        <end position="139"/>
    </location>
</feature>
<dbReference type="Proteomes" id="UP001178507">
    <property type="component" value="Unassembled WGS sequence"/>
</dbReference>
<keyword evidence="4" id="KW-1185">Reference proteome</keyword>